<accession>V4QXS4</accession>
<dbReference type="AlphaFoldDB" id="V4QXS4"/>
<reference evidence="1 2" key="1">
    <citation type="journal article" date="2014" name="Genome Announc.">
        <title>Draft Genome Sequence of Lutibaculum baratangense Strain AMV1T, Isolated from a Mud Volcano in Andamans, India.</title>
        <authorList>
            <person name="Singh A."/>
            <person name="Sreenivas A."/>
            <person name="Sathyanarayana Reddy G."/>
            <person name="Pinnaka A.K."/>
            <person name="Shivaji S."/>
        </authorList>
    </citation>
    <scope>NUCLEOTIDE SEQUENCE [LARGE SCALE GENOMIC DNA]</scope>
    <source>
        <strain evidence="1 2">AMV1</strain>
    </source>
</reference>
<comment type="caution">
    <text evidence="1">The sequence shown here is derived from an EMBL/GenBank/DDBJ whole genome shotgun (WGS) entry which is preliminary data.</text>
</comment>
<dbReference type="EMBL" id="AWXZ01000031">
    <property type="protein sequence ID" value="ESR24542.1"/>
    <property type="molecule type" value="Genomic_DNA"/>
</dbReference>
<evidence type="ECO:0000313" key="2">
    <source>
        <dbReference type="Proteomes" id="UP000017819"/>
    </source>
</evidence>
<proteinExistence type="predicted"/>
<keyword evidence="2" id="KW-1185">Reference proteome</keyword>
<dbReference type="Proteomes" id="UP000017819">
    <property type="component" value="Unassembled WGS sequence"/>
</dbReference>
<evidence type="ECO:0000313" key="1">
    <source>
        <dbReference type="EMBL" id="ESR24542.1"/>
    </source>
</evidence>
<organism evidence="1 2">
    <name type="scientific">Lutibaculum baratangense AMV1</name>
    <dbReference type="NCBI Taxonomy" id="631454"/>
    <lineage>
        <taxon>Bacteria</taxon>
        <taxon>Pseudomonadati</taxon>
        <taxon>Pseudomonadota</taxon>
        <taxon>Alphaproteobacteria</taxon>
        <taxon>Hyphomicrobiales</taxon>
        <taxon>Tepidamorphaceae</taxon>
        <taxon>Lutibaculum</taxon>
    </lineage>
</organism>
<name>V4QXS4_9HYPH</name>
<gene>
    <name evidence="1" type="ORF">N177_2376</name>
</gene>
<dbReference type="STRING" id="631454.N177_2376"/>
<protein>
    <submittedName>
        <fullName evidence="1">Uncharacterized protein</fullName>
    </submittedName>
</protein>
<sequence length="54" mass="5476">MGSPRGGQEDAVTSGIVDIPAPSAHLQLAMFSPETNRILLFAGSLLAGSLPRAG</sequence>